<dbReference type="InterPro" id="IPR002104">
    <property type="entry name" value="Integrase_catalytic"/>
</dbReference>
<dbReference type="PANTHER" id="PTHR30349:SF64">
    <property type="entry name" value="PROPHAGE INTEGRASE INTD-RELATED"/>
    <property type="match status" value="1"/>
</dbReference>
<dbReference type="Gene3D" id="1.10.443.10">
    <property type="entry name" value="Intergrase catalytic core"/>
    <property type="match status" value="1"/>
</dbReference>
<dbReference type="SUPFAM" id="SSF56349">
    <property type="entry name" value="DNA breaking-rejoining enzymes"/>
    <property type="match status" value="1"/>
</dbReference>
<dbReference type="InterPro" id="IPR011010">
    <property type="entry name" value="DNA_brk_join_enz"/>
</dbReference>
<dbReference type="CDD" id="cd00796">
    <property type="entry name" value="INT_Rci_Hp1_C"/>
    <property type="match status" value="1"/>
</dbReference>
<dbReference type="PROSITE" id="PS51898">
    <property type="entry name" value="TYR_RECOMBINASE"/>
    <property type="match status" value="1"/>
</dbReference>
<proteinExistence type="predicted"/>
<name>A0A7D9H399_9GAMM</name>
<evidence type="ECO:0000256" key="2">
    <source>
        <dbReference type="ARBA" id="ARBA00023172"/>
    </source>
</evidence>
<dbReference type="PANTHER" id="PTHR30349">
    <property type="entry name" value="PHAGE INTEGRASE-RELATED"/>
    <property type="match status" value="1"/>
</dbReference>
<feature type="domain" description="Tyr recombinase" evidence="3">
    <location>
        <begin position="166"/>
        <end position="338"/>
    </location>
</feature>
<dbReference type="AlphaFoldDB" id="A0A7D9H399"/>
<organism evidence="4">
    <name type="scientific">uncultured Woeseiaceae bacterium</name>
    <dbReference type="NCBI Taxonomy" id="1983305"/>
    <lineage>
        <taxon>Bacteria</taxon>
        <taxon>Pseudomonadati</taxon>
        <taxon>Pseudomonadota</taxon>
        <taxon>Gammaproteobacteria</taxon>
        <taxon>Woeseiales</taxon>
        <taxon>Woeseiaceae</taxon>
        <taxon>environmental samples</taxon>
    </lineage>
</organism>
<gene>
    <name evidence="4" type="ORF">JTBM06_V1_10024</name>
</gene>
<dbReference type="InterPro" id="IPR013762">
    <property type="entry name" value="Integrase-like_cat_sf"/>
</dbReference>
<dbReference type="EMBL" id="LR633967">
    <property type="protein sequence ID" value="VUX55302.1"/>
    <property type="molecule type" value="Genomic_DNA"/>
</dbReference>
<evidence type="ECO:0000259" key="3">
    <source>
        <dbReference type="PROSITE" id="PS51898"/>
    </source>
</evidence>
<dbReference type="GO" id="GO:0015074">
    <property type="term" value="P:DNA integration"/>
    <property type="evidence" value="ECO:0007669"/>
    <property type="project" value="UniProtKB-KW"/>
</dbReference>
<evidence type="ECO:0000256" key="1">
    <source>
        <dbReference type="ARBA" id="ARBA00022908"/>
    </source>
</evidence>
<dbReference type="Pfam" id="PF00589">
    <property type="entry name" value="Phage_integrase"/>
    <property type="match status" value="1"/>
</dbReference>
<protein>
    <recommendedName>
        <fullName evidence="3">Tyr recombinase domain-containing protein</fullName>
    </recommendedName>
</protein>
<evidence type="ECO:0000313" key="4">
    <source>
        <dbReference type="EMBL" id="VUX55302.1"/>
    </source>
</evidence>
<dbReference type="GO" id="GO:0003677">
    <property type="term" value="F:DNA binding"/>
    <property type="evidence" value="ECO:0007669"/>
    <property type="project" value="InterPro"/>
</dbReference>
<keyword evidence="1" id="KW-0229">DNA integration</keyword>
<keyword evidence="2" id="KW-0233">DNA recombination</keyword>
<accession>A0A7D9H399</accession>
<dbReference type="GO" id="GO:0006310">
    <property type="term" value="P:DNA recombination"/>
    <property type="evidence" value="ECO:0007669"/>
    <property type="project" value="UniProtKB-KW"/>
</dbReference>
<reference evidence="4" key="1">
    <citation type="submission" date="2019-07" db="EMBL/GenBank/DDBJ databases">
        <authorList>
            <person name="Weber M."/>
            <person name="Kostadinov I."/>
            <person name="Kostadinov D I."/>
        </authorList>
    </citation>
    <scope>NUCLEOTIDE SEQUENCE</scope>
    <source>
        <strain evidence="4">Gfbio:sag-sample-m06:053724c1-46a9-4a36-b237-ea2bf867836b</strain>
    </source>
</reference>
<dbReference type="InterPro" id="IPR050090">
    <property type="entry name" value="Tyrosine_recombinase_XerCD"/>
</dbReference>
<sequence length="376" mass="43288">MARKRRPGLRKRGEYWHIEKVIKGQRIYEATGETNYRRAEAYYDSRINDIRQVIVYGDRPEVTFKEAVEKFIREDCPTKSLERAGYAFDNVLLYIGEHQIERVHDGSLATFREARRDAGISVGTINKELGFVRRVLILAARKWRHPNGMQYLSEAPLIEMVKGPARKPYPLEWQEQARFFADLPAHLERMALFDVNTGLRAAELCGLRWSWEIQVPELDTSVFMLPEETTKNGEERIVVLNRIARSVIESQRGKHREYVFTYNGERVARINNHAWRKARSRVGLPLVRVHDLRHTFGHRLRAAGVSFEDRQDLLGHRSGRITTHYSAPDLSRLLHAVDSIVEQKRATVLRLAEGVYKNPGKIPAVSNAAKSSALVS</sequence>